<organism evidence="2 3">
    <name type="scientific">Spongiibacter thalassae</name>
    <dbReference type="NCBI Taxonomy" id="2721624"/>
    <lineage>
        <taxon>Bacteria</taxon>
        <taxon>Pseudomonadati</taxon>
        <taxon>Pseudomonadota</taxon>
        <taxon>Gammaproteobacteria</taxon>
        <taxon>Cellvibrionales</taxon>
        <taxon>Spongiibacteraceae</taxon>
        <taxon>Spongiibacter</taxon>
    </lineage>
</organism>
<evidence type="ECO:0000313" key="3">
    <source>
        <dbReference type="Proteomes" id="UP000765845"/>
    </source>
</evidence>
<keyword evidence="1" id="KW-0472">Membrane</keyword>
<sequence>MKGRFQATAVAALGIATLMFAWVGAAAAALVTLRKGTTEGIYVVFWALLPAIAVAKFAQDVGPLCMLLVSAGAAIVLRNTRSWPLALVFSVFGGMCTALFLQQFAQDYLAAILATVQPMLDQLRSQSAGRLPQILTGDIAAVIGSSTVLWSVLALMLARWWQSLLYNPGGFRTEMWSMRLPAVATVVLVAVMLLIGRMGEEFRFWGVMCLLPFLAAGLSLIHGVVGRFGLGRVWLVVFYIALLLLGPLWGLLILAAIVDSWIDIRRRLSKTA</sequence>
<proteinExistence type="predicted"/>
<reference evidence="2 3" key="1">
    <citation type="submission" date="2020-04" db="EMBL/GenBank/DDBJ databases">
        <authorList>
            <person name="Yoon J."/>
        </authorList>
    </citation>
    <scope>NUCLEOTIDE SEQUENCE [LARGE SCALE GENOMIC DNA]</scope>
    <source>
        <strain evidence="2 3">KMU-166</strain>
    </source>
</reference>
<dbReference type="RefSeq" id="WP_168451993.1">
    <property type="nucleotide sequence ID" value="NZ_JAAWWK010000008.1"/>
</dbReference>
<gene>
    <name evidence="2" type="ORF">HCU74_18905</name>
</gene>
<keyword evidence="3" id="KW-1185">Reference proteome</keyword>
<keyword evidence="1" id="KW-0812">Transmembrane</keyword>
<protein>
    <recommendedName>
        <fullName evidence="4">DUF2232 domain-containing protein</fullName>
    </recommendedName>
</protein>
<feature type="transmembrane region" description="Helical" evidence="1">
    <location>
        <begin position="37"/>
        <end position="54"/>
    </location>
</feature>
<name>A0ABX1GJU2_9GAMM</name>
<evidence type="ECO:0000256" key="1">
    <source>
        <dbReference type="SAM" id="Phobius"/>
    </source>
</evidence>
<feature type="transmembrane region" description="Helical" evidence="1">
    <location>
        <begin position="134"/>
        <end position="158"/>
    </location>
</feature>
<evidence type="ECO:0000313" key="2">
    <source>
        <dbReference type="EMBL" id="NKI19480.1"/>
    </source>
</evidence>
<comment type="caution">
    <text evidence="2">The sequence shown here is derived from an EMBL/GenBank/DDBJ whole genome shotgun (WGS) entry which is preliminary data.</text>
</comment>
<dbReference type="Proteomes" id="UP000765845">
    <property type="component" value="Unassembled WGS sequence"/>
</dbReference>
<feature type="transmembrane region" description="Helical" evidence="1">
    <location>
        <begin position="233"/>
        <end position="258"/>
    </location>
</feature>
<feature type="transmembrane region" description="Helical" evidence="1">
    <location>
        <begin position="202"/>
        <end position="221"/>
    </location>
</feature>
<feature type="transmembrane region" description="Helical" evidence="1">
    <location>
        <begin position="178"/>
        <end position="195"/>
    </location>
</feature>
<dbReference type="EMBL" id="JAAWWK010000008">
    <property type="protein sequence ID" value="NKI19480.1"/>
    <property type="molecule type" value="Genomic_DNA"/>
</dbReference>
<keyword evidence="1" id="KW-1133">Transmembrane helix</keyword>
<feature type="transmembrane region" description="Helical" evidence="1">
    <location>
        <begin position="83"/>
        <end position="101"/>
    </location>
</feature>
<accession>A0ABX1GJU2</accession>
<evidence type="ECO:0008006" key="4">
    <source>
        <dbReference type="Google" id="ProtNLM"/>
    </source>
</evidence>